<comment type="subcellular location">
    <subcellularLocation>
        <location evidence="2">Mitochondrion inner membrane</location>
        <topology evidence="2">Multi-pass membrane protein</topology>
    </subcellularLocation>
</comment>
<evidence type="ECO:0000256" key="10">
    <source>
        <dbReference type="ARBA" id="ARBA00022982"/>
    </source>
</evidence>
<evidence type="ECO:0000256" key="11">
    <source>
        <dbReference type="ARBA" id="ARBA00022989"/>
    </source>
</evidence>
<accession>A0A3B1EF62</accession>
<keyword evidence="6" id="KW-0679">Respiratory chain</keyword>
<dbReference type="InterPro" id="IPR010934">
    <property type="entry name" value="NADH_DH_su5_C"/>
</dbReference>
<feature type="transmembrane region" description="Helical" evidence="18">
    <location>
        <begin position="482"/>
        <end position="509"/>
    </location>
</feature>
<dbReference type="PRINTS" id="PR01434">
    <property type="entry name" value="NADHDHGNASE5"/>
</dbReference>
<comment type="catalytic activity">
    <reaction evidence="17">
        <text>a ubiquinone + NADH + 5 H(+)(in) = a ubiquinol + NAD(+) + 4 H(+)(out)</text>
        <dbReference type="Rhea" id="RHEA:29091"/>
        <dbReference type="Rhea" id="RHEA-COMP:9565"/>
        <dbReference type="Rhea" id="RHEA-COMP:9566"/>
        <dbReference type="ChEBI" id="CHEBI:15378"/>
        <dbReference type="ChEBI" id="CHEBI:16389"/>
        <dbReference type="ChEBI" id="CHEBI:17976"/>
        <dbReference type="ChEBI" id="CHEBI:57540"/>
        <dbReference type="ChEBI" id="CHEBI:57945"/>
        <dbReference type="EC" id="7.1.1.2"/>
    </reaction>
</comment>
<evidence type="ECO:0000256" key="14">
    <source>
        <dbReference type="ARBA" id="ARBA00023128"/>
    </source>
</evidence>
<feature type="domain" description="NADH:quinone oxidoreductase/Mrp antiporter transmembrane" evidence="19">
    <location>
        <begin position="106"/>
        <end position="386"/>
    </location>
</feature>
<evidence type="ECO:0000256" key="13">
    <source>
        <dbReference type="ARBA" id="ARBA00023075"/>
    </source>
</evidence>
<keyword evidence="10" id="KW-0249">Electron transport</keyword>
<keyword evidence="5" id="KW-0813">Transport</keyword>
<evidence type="ECO:0000256" key="5">
    <source>
        <dbReference type="ARBA" id="ARBA00022448"/>
    </source>
</evidence>
<feature type="transmembrane region" description="Helical" evidence="18">
    <location>
        <begin position="374"/>
        <end position="400"/>
    </location>
</feature>
<comment type="function">
    <text evidence="1">Core subunit of the mitochondrial membrane respiratory chain NADH dehydrogenase (Complex I) that is believed to belong to the minimal assembly required for catalysis. Complex I functions in the transfer of electrons from NADH to the respiratory chain. The immediate electron acceptor for the enzyme is believed to be ubiquinone.</text>
</comment>
<evidence type="ECO:0000256" key="1">
    <source>
        <dbReference type="ARBA" id="ARBA00003257"/>
    </source>
</evidence>
<evidence type="ECO:0000256" key="3">
    <source>
        <dbReference type="ARBA" id="ARBA00012944"/>
    </source>
</evidence>
<feature type="transmembrane region" description="Helical" evidence="18">
    <location>
        <begin position="543"/>
        <end position="564"/>
    </location>
</feature>
<evidence type="ECO:0000256" key="18">
    <source>
        <dbReference type="SAM" id="Phobius"/>
    </source>
</evidence>
<feature type="transmembrane region" description="Helical" evidence="18">
    <location>
        <begin position="216"/>
        <end position="234"/>
    </location>
</feature>
<sequence>MLISICYYLGLMLFLFSFTSLMMSLLFFNLSYTLFMEYEILSFISSSVILLLLLDWISLSFMGVVLLISSLVFFYSYSYMSSDKNVYKFIMLVYLFVLSMLMLILSPNMLSILLGWDGLGLVSYCLVIYYQNTKSSNAGMLTVLSNRLGDVAILLSICWFLNYGSCSFFFLQHLYTDHHLFFGFMLVMAASLTKSAQIPFSAWLPAAMAAPTPVSSLVHSSTLVTAGVYLLVRFHNMLEYNYFLFVISILTMFMSGLGANYETDLKKVIALSTLSQLGVMMMSISLGSYELAFLHLLSHALFKSLLFLCAGFFIHTSSDIQDARIMGSLSFFSPIISFFFFSSSISLCGFPFMTGFYSKDLILEVTYMSYMNSFFFLILFISTMLTLLYSIRLSFFTSFFSSSKTISSVIDDTFMFSPMMLLFFLSISGGSFMMWSFFPCFYIYLGTLMKMVTPIFLLFIFISSLLLFSLNVKNYYTSLSVYFFSLMWNLPIISTYFSSFSLFTGFTYLKYFDQGWMELFGGQGSYSKLISSSKGLNVMASSYIKNIFMFFLFLSFLLCIYMYLNS</sequence>
<evidence type="ECO:0000256" key="8">
    <source>
        <dbReference type="ARBA" id="ARBA00022792"/>
    </source>
</evidence>
<dbReference type="GeneID" id="38281354"/>
<evidence type="ECO:0000256" key="9">
    <source>
        <dbReference type="ARBA" id="ARBA00022967"/>
    </source>
</evidence>
<dbReference type="AlphaFoldDB" id="A0A3B1EF62"/>
<geneLocation type="mitochondrion" evidence="21"/>
<dbReference type="Pfam" id="PF06455">
    <property type="entry name" value="NADH5_C"/>
    <property type="match status" value="1"/>
</dbReference>
<dbReference type="Pfam" id="PF00361">
    <property type="entry name" value="Proton_antipo_M"/>
    <property type="match status" value="1"/>
</dbReference>
<feature type="domain" description="NADH dehydrogenase subunit 5 C-terminal" evidence="20">
    <location>
        <begin position="389"/>
        <end position="562"/>
    </location>
</feature>
<feature type="transmembrane region" description="Helical" evidence="18">
    <location>
        <begin position="335"/>
        <end position="354"/>
    </location>
</feature>
<dbReference type="InterPro" id="IPR001750">
    <property type="entry name" value="ND/Mrp_TM"/>
</dbReference>
<evidence type="ECO:0000256" key="2">
    <source>
        <dbReference type="ARBA" id="ARBA00004448"/>
    </source>
</evidence>
<evidence type="ECO:0000256" key="17">
    <source>
        <dbReference type="ARBA" id="ARBA00049551"/>
    </source>
</evidence>
<evidence type="ECO:0000256" key="16">
    <source>
        <dbReference type="ARBA" id="ARBA00031027"/>
    </source>
</evidence>
<evidence type="ECO:0000256" key="12">
    <source>
        <dbReference type="ARBA" id="ARBA00023027"/>
    </source>
</evidence>
<keyword evidence="12" id="KW-0520">NAD</keyword>
<evidence type="ECO:0000256" key="15">
    <source>
        <dbReference type="ARBA" id="ARBA00023136"/>
    </source>
</evidence>
<name>A0A3B1EF62_9HEXA</name>
<gene>
    <name evidence="21" type="primary">ND5</name>
</gene>
<keyword evidence="11 18" id="KW-1133">Transmembrane helix</keyword>
<evidence type="ECO:0000259" key="20">
    <source>
        <dbReference type="Pfam" id="PF06455"/>
    </source>
</evidence>
<proteinExistence type="predicted"/>
<dbReference type="PANTHER" id="PTHR42829">
    <property type="entry name" value="NADH-UBIQUINONE OXIDOREDUCTASE CHAIN 5"/>
    <property type="match status" value="1"/>
</dbReference>
<keyword evidence="13" id="KW-0830">Ubiquinone</keyword>
<feature type="transmembrane region" description="Helical" evidence="18">
    <location>
        <begin position="86"/>
        <end position="105"/>
    </location>
</feature>
<dbReference type="GO" id="GO:0042773">
    <property type="term" value="P:ATP synthesis coupled electron transport"/>
    <property type="evidence" value="ECO:0007669"/>
    <property type="project" value="InterPro"/>
</dbReference>
<evidence type="ECO:0000256" key="6">
    <source>
        <dbReference type="ARBA" id="ARBA00022660"/>
    </source>
</evidence>
<keyword evidence="8" id="KW-0999">Mitochondrion inner membrane</keyword>
<feature type="transmembrane region" description="Helical" evidence="18">
    <location>
        <begin position="181"/>
        <end position="204"/>
    </location>
</feature>
<dbReference type="CTD" id="4540"/>
<dbReference type="GO" id="GO:0008137">
    <property type="term" value="F:NADH dehydrogenase (ubiquinone) activity"/>
    <property type="evidence" value="ECO:0007669"/>
    <property type="project" value="UniProtKB-EC"/>
</dbReference>
<dbReference type="GO" id="GO:0005743">
    <property type="term" value="C:mitochondrial inner membrane"/>
    <property type="evidence" value="ECO:0007669"/>
    <property type="project" value="UniProtKB-SubCell"/>
</dbReference>
<keyword evidence="15 18" id="KW-0472">Membrane</keyword>
<feature type="transmembrane region" description="Helical" evidence="18">
    <location>
        <begin position="7"/>
        <end position="28"/>
    </location>
</feature>
<feature type="transmembrane region" description="Helical" evidence="18">
    <location>
        <begin position="240"/>
        <end position="261"/>
    </location>
</feature>
<feature type="transmembrane region" description="Helical" evidence="18">
    <location>
        <begin position="292"/>
        <end position="314"/>
    </location>
</feature>
<feature type="transmembrane region" description="Helical" evidence="18">
    <location>
        <begin position="451"/>
        <end position="470"/>
    </location>
</feature>
<evidence type="ECO:0000259" key="19">
    <source>
        <dbReference type="Pfam" id="PF00361"/>
    </source>
</evidence>
<dbReference type="RefSeq" id="YP_009520478.1">
    <property type="nucleotide sequence ID" value="NC_039558.1"/>
</dbReference>
<reference evidence="21" key="1">
    <citation type="submission" date="2017-02" db="EMBL/GenBank/DDBJ databases">
        <title>The complete mitochondrial genome of Bourletiella arvalis (Hexapoda; Collembola).</title>
        <authorList>
            <person name="Leo C."/>
            <person name="Frati F."/>
            <person name="Carapelli A."/>
        </authorList>
    </citation>
    <scope>NUCLEOTIDE SEQUENCE</scope>
</reference>
<keyword evidence="7 18" id="KW-0812">Transmembrane</keyword>
<keyword evidence="14 21" id="KW-0496">Mitochondrion</keyword>
<feature type="transmembrane region" description="Helical" evidence="18">
    <location>
        <begin position="268"/>
        <end position="286"/>
    </location>
</feature>
<feature type="transmembrane region" description="Helical" evidence="18">
    <location>
        <begin position="421"/>
        <end position="445"/>
    </location>
</feature>
<dbReference type="InterPro" id="IPR003945">
    <property type="entry name" value="NU5C-like"/>
</dbReference>
<dbReference type="EMBL" id="KY618680">
    <property type="protein sequence ID" value="ATP01406.1"/>
    <property type="molecule type" value="Genomic_DNA"/>
</dbReference>
<evidence type="ECO:0000313" key="21">
    <source>
        <dbReference type="EMBL" id="ATP01406.1"/>
    </source>
</evidence>
<dbReference type="GO" id="GO:0003954">
    <property type="term" value="F:NADH dehydrogenase activity"/>
    <property type="evidence" value="ECO:0007669"/>
    <property type="project" value="TreeGrafter"/>
</dbReference>
<protein>
    <recommendedName>
        <fullName evidence="4">NADH-ubiquinone oxidoreductase chain 5</fullName>
        <ecNumber evidence="3">7.1.1.2</ecNumber>
    </recommendedName>
    <alternativeName>
        <fullName evidence="16">NADH dehydrogenase subunit 5</fullName>
    </alternativeName>
</protein>
<dbReference type="EC" id="7.1.1.2" evidence="3"/>
<evidence type="ECO:0000256" key="7">
    <source>
        <dbReference type="ARBA" id="ARBA00022692"/>
    </source>
</evidence>
<keyword evidence="9" id="KW-1278">Translocase</keyword>
<feature type="transmembrane region" description="Helical" evidence="18">
    <location>
        <begin position="48"/>
        <end position="74"/>
    </location>
</feature>
<evidence type="ECO:0000256" key="4">
    <source>
        <dbReference type="ARBA" id="ARBA00021096"/>
    </source>
</evidence>
<dbReference type="PANTHER" id="PTHR42829:SF2">
    <property type="entry name" value="NADH-UBIQUINONE OXIDOREDUCTASE CHAIN 5"/>
    <property type="match status" value="1"/>
</dbReference>
<dbReference type="GO" id="GO:0015990">
    <property type="term" value="P:electron transport coupled proton transport"/>
    <property type="evidence" value="ECO:0007669"/>
    <property type="project" value="TreeGrafter"/>
</dbReference>
<feature type="transmembrane region" description="Helical" evidence="18">
    <location>
        <begin position="151"/>
        <end position="175"/>
    </location>
</feature>
<organism evidence="21">
    <name type="scientific">Bourletiella arvalis</name>
    <dbReference type="NCBI Taxonomy" id="2049373"/>
    <lineage>
        <taxon>Eukaryota</taxon>
        <taxon>Metazoa</taxon>
        <taxon>Ecdysozoa</taxon>
        <taxon>Arthropoda</taxon>
        <taxon>Hexapoda</taxon>
        <taxon>Collembola</taxon>
        <taxon>Symphypleona</taxon>
        <taxon>Bourletiellidae</taxon>
        <taxon>Bourletiella</taxon>
    </lineage>
</organism>